<gene>
    <name evidence="12" type="ORF">NA57DRAFT_39496</name>
</gene>
<dbReference type="InterPro" id="IPR007860">
    <property type="entry name" value="DNA_mmatch_repair_MutS_con_dom"/>
</dbReference>
<dbReference type="FunFam" id="3.40.50.300:FF:000870">
    <property type="entry name" value="MutS protein homolog 4"/>
    <property type="match status" value="1"/>
</dbReference>
<dbReference type="InterPro" id="IPR000432">
    <property type="entry name" value="DNA_mismatch_repair_MutS_C"/>
</dbReference>
<dbReference type="PROSITE" id="PS00486">
    <property type="entry name" value="DNA_MISMATCH_REPAIR_2"/>
    <property type="match status" value="1"/>
</dbReference>
<dbReference type="InterPro" id="IPR045076">
    <property type="entry name" value="MutS"/>
</dbReference>
<feature type="domain" description="DNA mismatch repair proteins mutS family" evidence="11">
    <location>
        <begin position="664"/>
        <end position="680"/>
    </location>
</feature>
<evidence type="ECO:0000256" key="5">
    <source>
        <dbReference type="ARBA" id="ARBA00023125"/>
    </source>
</evidence>
<dbReference type="Gene3D" id="3.40.50.300">
    <property type="entry name" value="P-loop containing nucleotide triphosphate hydrolases"/>
    <property type="match status" value="1"/>
</dbReference>
<dbReference type="InterPro" id="IPR027417">
    <property type="entry name" value="P-loop_NTPase"/>
</dbReference>
<organism evidence="12 13">
    <name type="scientific">Rhizodiscina lignyota</name>
    <dbReference type="NCBI Taxonomy" id="1504668"/>
    <lineage>
        <taxon>Eukaryota</taxon>
        <taxon>Fungi</taxon>
        <taxon>Dikarya</taxon>
        <taxon>Ascomycota</taxon>
        <taxon>Pezizomycotina</taxon>
        <taxon>Dothideomycetes</taxon>
        <taxon>Pleosporomycetidae</taxon>
        <taxon>Aulographales</taxon>
        <taxon>Rhizodiscinaceae</taxon>
        <taxon>Rhizodiscina</taxon>
    </lineage>
</organism>
<accession>A0A9P4ICC8</accession>
<dbReference type="SMART" id="SM00534">
    <property type="entry name" value="MUTSac"/>
    <property type="match status" value="1"/>
</dbReference>
<dbReference type="GO" id="GO:0006298">
    <property type="term" value="P:mismatch repair"/>
    <property type="evidence" value="ECO:0007669"/>
    <property type="project" value="InterPro"/>
</dbReference>
<evidence type="ECO:0000313" key="12">
    <source>
        <dbReference type="EMBL" id="KAF2098960.1"/>
    </source>
</evidence>
<keyword evidence="5" id="KW-0238">DNA-binding</keyword>
<dbReference type="GO" id="GO:0005634">
    <property type="term" value="C:nucleus"/>
    <property type="evidence" value="ECO:0007669"/>
    <property type="project" value="TreeGrafter"/>
</dbReference>
<dbReference type="Gene3D" id="1.10.1420.10">
    <property type="match status" value="2"/>
</dbReference>
<dbReference type="OrthoDB" id="276261at2759"/>
<feature type="compositionally biased region" description="Polar residues" evidence="10">
    <location>
        <begin position="1"/>
        <end position="14"/>
    </location>
</feature>
<feature type="compositionally biased region" description="Low complexity" evidence="10">
    <location>
        <begin position="15"/>
        <end position="36"/>
    </location>
</feature>
<dbReference type="PIRSF" id="PIRSF005813">
    <property type="entry name" value="MSH2"/>
    <property type="match status" value="1"/>
</dbReference>
<dbReference type="SUPFAM" id="SSF48334">
    <property type="entry name" value="DNA repair protein MutS, domain III"/>
    <property type="match status" value="1"/>
</dbReference>
<dbReference type="SUPFAM" id="SSF53150">
    <property type="entry name" value="DNA repair protein MutS, domain II"/>
    <property type="match status" value="1"/>
</dbReference>
<dbReference type="SMART" id="SM00533">
    <property type="entry name" value="MUTSd"/>
    <property type="match status" value="1"/>
</dbReference>
<dbReference type="PANTHER" id="PTHR11361:SF21">
    <property type="entry name" value="MUTS PROTEIN HOMOLOG 4"/>
    <property type="match status" value="1"/>
</dbReference>
<feature type="region of interest" description="Disordered" evidence="10">
    <location>
        <begin position="865"/>
        <end position="895"/>
    </location>
</feature>
<evidence type="ECO:0000256" key="4">
    <source>
        <dbReference type="ARBA" id="ARBA00022840"/>
    </source>
</evidence>
<feature type="compositionally biased region" description="Polar residues" evidence="10">
    <location>
        <begin position="37"/>
        <end position="58"/>
    </location>
</feature>
<evidence type="ECO:0000256" key="1">
    <source>
        <dbReference type="ARBA" id="ARBA00007094"/>
    </source>
</evidence>
<keyword evidence="13" id="KW-1185">Reference proteome</keyword>
<keyword evidence="3" id="KW-0547">Nucleotide-binding</keyword>
<dbReference type="GO" id="GO:0030983">
    <property type="term" value="F:mismatched DNA binding"/>
    <property type="evidence" value="ECO:0007669"/>
    <property type="project" value="InterPro"/>
</dbReference>
<keyword evidence="4" id="KW-0067">ATP-binding</keyword>
<comment type="subunit">
    <text evidence="7">Heterodimer consisting of MSH2-MSH3 (MutS beta). Forms a ternary complex with MutL alpha (MLH1-PMS1).</text>
</comment>
<evidence type="ECO:0000256" key="9">
    <source>
        <dbReference type="ARBA" id="ARBA00073774"/>
    </source>
</evidence>
<keyword evidence="6" id="KW-0469">Meiosis</keyword>
<dbReference type="InterPro" id="IPR007696">
    <property type="entry name" value="DNA_mismatch_repair_MutS_core"/>
</dbReference>
<proteinExistence type="inferred from homology"/>
<evidence type="ECO:0000256" key="10">
    <source>
        <dbReference type="SAM" id="MobiDB-lite"/>
    </source>
</evidence>
<dbReference type="Gene3D" id="3.30.420.110">
    <property type="entry name" value="MutS, connector domain"/>
    <property type="match status" value="1"/>
</dbReference>
<dbReference type="PANTHER" id="PTHR11361">
    <property type="entry name" value="DNA MISMATCH REPAIR PROTEIN MUTS FAMILY MEMBER"/>
    <property type="match status" value="1"/>
</dbReference>
<dbReference type="GO" id="GO:0007131">
    <property type="term" value="P:reciprocal meiotic recombination"/>
    <property type="evidence" value="ECO:0007669"/>
    <property type="project" value="TreeGrafter"/>
</dbReference>
<name>A0A9P4ICC8_9PEZI</name>
<dbReference type="Pfam" id="PF05192">
    <property type="entry name" value="MutS_III"/>
    <property type="match status" value="1"/>
</dbReference>
<feature type="region of interest" description="Disordered" evidence="10">
    <location>
        <begin position="1"/>
        <end position="58"/>
    </location>
</feature>
<dbReference type="GO" id="GO:0005524">
    <property type="term" value="F:ATP binding"/>
    <property type="evidence" value="ECO:0007669"/>
    <property type="project" value="UniProtKB-KW"/>
</dbReference>
<evidence type="ECO:0000256" key="6">
    <source>
        <dbReference type="ARBA" id="ARBA00023254"/>
    </source>
</evidence>
<comment type="similarity">
    <text evidence="1">Belongs to the DNA mismatch repair MutS family. MSH3 subfamily.</text>
</comment>
<dbReference type="SUPFAM" id="SSF52540">
    <property type="entry name" value="P-loop containing nucleoside triphosphate hydrolases"/>
    <property type="match status" value="1"/>
</dbReference>
<evidence type="ECO:0000313" key="13">
    <source>
        <dbReference type="Proteomes" id="UP000799772"/>
    </source>
</evidence>
<evidence type="ECO:0000256" key="3">
    <source>
        <dbReference type="ARBA" id="ARBA00022741"/>
    </source>
</evidence>
<dbReference type="Pfam" id="PF00488">
    <property type="entry name" value="MutS_V"/>
    <property type="match status" value="1"/>
</dbReference>
<dbReference type="GO" id="GO:0140664">
    <property type="term" value="F:ATP-dependent DNA damage sensor activity"/>
    <property type="evidence" value="ECO:0007669"/>
    <property type="project" value="InterPro"/>
</dbReference>
<dbReference type="Pfam" id="PF05188">
    <property type="entry name" value="MutS_II"/>
    <property type="match status" value="1"/>
</dbReference>
<dbReference type="InterPro" id="IPR036678">
    <property type="entry name" value="MutS_con_dom_sf"/>
</dbReference>
<sequence>MAPKQRTSTSYTTGSTKQSTSYPSYSYSYPYNTTTSRPRTGNQSTGRPSTSRPRTGASTIAGIEAQRIICAVTESRGVAPTVGLAFVNLDTAESALCQISDSQTYVRTCHKISLYAPSVILITGSAANPDSKLLSIIKENLADLDADLEFLDRRYFAESTGLEYIEQLAFRDDVEAIKVAIGGNYFAVCCFAAVLKYIDHQLGSTFQRHTLRIKYEPSEGSMMIDVATIRSLELIQNLQNPKSRDCLFGLLNETSTHMGARLLRSNILQPSTDQPTLATRYDAVEELASKEEMFYATRQALKNLPDVDRILTTLIIVPNEHDVTHAEQDINRIIMLKEFVERIRPVYEALSGSESEVLKQIRSLCLPEIVNPVEDLIKSVINEDVKYAKAPVELRNQRVYAVTAGVNGLLDVARVTFKEAMDDAYEHMKELNATHELDLELKFENVRQFYLRLPASDLEHRALPPVITNIIRKKTWIECSTLDLMKLNQKIHDAHHEVLLQSANAILTLIESLRTHMSSLFRICEAIAMLDMLSSFAHLVTSYEYIRPQITDTLGIKAGRHPIKERVQTTKFIPNDVYSSQSTRFQIITGCNMSGKSTYIRMIALLAIMAQVGSFVPASYASFPILHQLFARTSLDDSIEANVSTFAAEMRETAFILRNIDRRSMAIVDELGRGTSTRDGLAIAIAIAEALVDSRALVWFATHFRELARIMSERSGVINLHLAVDISDAQSRTNRGGTRHSSTDLGIDDNHVNAESQTITMHYTVAPGHVQTTHYGLALASVVPLPAAVLETADKVARKLDLNAKTRKKTSAAVLRERRRKLILNLKEHLVQARTGGLEGDVLRDWLAELQKEFVRRMAEIDNETESVIHEEDGDESDVRDENASANGTDAMIED</sequence>
<reference evidence="12" key="1">
    <citation type="journal article" date="2020" name="Stud. Mycol.">
        <title>101 Dothideomycetes genomes: a test case for predicting lifestyles and emergence of pathogens.</title>
        <authorList>
            <person name="Haridas S."/>
            <person name="Albert R."/>
            <person name="Binder M."/>
            <person name="Bloem J."/>
            <person name="Labutti K."/>
            <person name="Salamov A."/>
            <person name="Andreopoulos B."/>
            <person name="Baker S."/>
            <person name="Barry K."/>
            <person name="Bills G."/>
            <person name="Bluhm B."/>
            <person name="Cannon C."/>
            <person name="Castanera R."/>
            <person name="Culley D."/>
            <person name="Daum C."/>
            <person name="Ezra D."/>
            <person name="Gonzalez J."/>
            <person name="Henrissat B."/>
            <person name="Kuo A."/>
            <person name="Liang C."/>
            <person name="Lipzen A."/>
            <person name="Lutzoni F."/>
            <person name="Magnuson J."/>
            <person name="Mondo S."/>
            <person name="Nolan M."/>
            <person name="Ohm R."/>
            <person name="Pangilinan J."/>
            <person name="Park H.-J."/>
            <person name="Ramirez L."/>
            <person name="Alfaro M."/>
            <person name="Sun H."/>
            <person name="Tritt A."/>
            <person name="Yoshinaga Y."/>
            <person name="Zwiers L.-H."/>
            <person name="Turgeon B."/>
            <person name="Goodwin S."/>
            <person name="Spatafora J."/>
            <person name="Crous P."/>
            <person name="Grigoriev I."/>
        </authorList>
    </citation>
    <scope>NUCLEOTIDE SEQUENCE</scope>
    <source>
        <strain evidence="12">CBS 133067</strain>
    </source>
</reference>
<dbReference type="InterPro" id="IPR036187">
    <property type="entry name" value="DNA_mismatch_repair_MutS_sf"/>
</dbReference>
<dbReference type="AlphaFoldDB" id="A0A9P4ICC8"/>
<dbReference type="EMBL" id="ML978126">
    <property type="protein sequence ID" value="KAF2098960.1"/>
    <property type="molecule type" value="Genomic_DNA"/>
</dbReference>
<dbReference type="InterPro" id="IPR011184">
    <property type="entry name" value="DNA_mismatch_repair_Msh2"/>
</dbReference>
<dbReference type="FunFam" id="1.10.1420.10:FF:000013">
    <property type="entry name" value="mutS protein homolog 4"/>
    <property type="match status" value="1"/>
</dbReference>
<protein>
    <recommendedName>
        <fullName evidence="2 9">DNA mismatch repair protein MSH3</fullName>
    </recommendedName>
    <alternativeName>
        <fullName evidence="2 9">DNA mismatch repair protein MSH3</fullName>
    </alternativeName>
    <alternativeName>
        <fullName evidence="8">MutS protein homolog 3</fullName>
    </alternativeName>
</protein>
<dbReference type="Proteomes" id="UP000799772">
    <property type="component" value="Unassembled WGS sequence"/>
</dbReference>
<evidence type="ECO:0000256" key="2">
    <source>
        <dbReference type="ARBA" id="ARBA00022151"/>
    </source>
</evidence>
<comment type="caution">
    <text evidence="12">The sequence shown here is derived from an EMBL/GenBank/DDBJ whole genome shotgun (WGS) entry which is preliminary data.</text>
</comment>
<evidence type="ECO:0000256" key="7">
    <source>
        <dbReference type="ARBA" id="ARBA00025902"/>
    </source>
</evidence>
<evidence type="ECO:0000259" key="11">
    <source>
        <dbReference type="PROSITE" id="PS00486"/>
    </source>
</evidence>
<evidence type="ECO:0000256" key="8">
    <source>
        <dbReference type="ARBA" id="ARBA00029792"/>
    </source>
</evidence>